<feature type="transmembrane region" description="Helical" evidence="1">
    <location>
        <begin position="131"/>
        <end position="148"/>
    </location>
</feature>
<feature type="transmembrane region" description="Helical" evidence="1">
    <location>
        <begin position="21"/>
        <end position="44"/>
    </location>
</feature>
<dbReference type="AlphaFoldDB" id="A0A841EL85"/>
<organism evidence="2 3">
    <name type="scientific">Arcicella rosea</name>
    <dbReference type="NCBI Taxonomy" id="502909"/>
    <lineage>
        <taxon>Bacteria</taxon>
        <taxon>Pseudomonadati</taxon>
        <taxon>Bacteroidota</taxon>
        <taxon>Cytophagia</taxon>
        <taxon>Cytophagales</taxon>
        <taxon>Flectobacillaceae</taxon>
        <taxon>Arcicella</taxon>
    </lineage>
</organism>
<keyword evidence="1" id="KW-0812">Transmembrane</keyword>
<dbReference type="EMBL" id="JACHKT010000018">
    <property type="protein sequence ID" value="MBB6003965.1"/>
    <property type="molecule type" value="Genomic_DNA"/>
</dbReference>
<gene>
    <name evidence="2" type="ORF">HNP25_002626</name>
</gene>
<sequence length="203" mass="22784">MNQHLQDISDIRSMMERSSRFISFSGLSGVFAGSFALVGAYLAYQRILADYPSNYINLQDNTPLLKYILIDGIVVLLLSLSFASYFSLRSAKRRGLSIWTSTSKRLLSSIAVPLVSGGLFSLILLKHAPHLIDATTLIFYGLAIVNASKYTYDELRFLGYIEIVLGLLCAFLDQWKLGLLFWAIGFGALHIIYGIVMYRKYES</sequence>
<feature type="transmembrane region" description="Helical" evidence="1">
    <location>
        <begin position="155"/>
        <end position="173"/>
    </location>
</feature>
<feature type="transmembrane region" description="Helical" evidence="1">
    <location>
        <begin position="179"/>
        <end position="198"/>
    </location>
</feature>
<keyword evidence="1" id="KW-0472">Membrane</keyword>
<keyword evidence="1" id="KW-1133">Transmembrane helix</keyword>
<evidence type="ECO:0000313" key="2">
    <source>
        <dbReference type="EMBL" id="MBB6003965.1"/>
    </source>
</evidence>
<feature type="transmembrane region" description="Helical" evidence="1">
    <location>
        <begin position="64"/>
        <end position="86"/>
    </location>
</feature>
<comment type="caution">
    <text evidence="2">The sequence shown here is derived from an EMBL/GenBank/DDBJ whole genome shotgun (WGS) entry which is preliminary data.</text>
</comment>
<dbReference type="RefSeq" id="WP_221432463.1">
    <property type="nucleotide sequence ID" value="NZ_JACHKT010000018.1"/>
</dbReference>
<proteinExistence type="predicted"/>
<evidence type="ECO:0000313" key="3">
    <source>
        <dbReference type="Proteomes" id="UP000524404"/>
    </source>
</evidence>
<protein>
    <submittedName>
        <fullName evidence="2">Uncharacterized protein</fullName>
    </submittedName>
</protein>
<accession>A0A841EL85</accession>
<name>A0A841EL85_9BACT</name>
<dbReference type="Proteomes" id="UP000524404">
    <property type="component" value="Unassembled WGS sequence"/>
</dbReference>
<feature type="transmembrane region" description="Helical" evidence="1">
    <location>
        <begin position="106"/>
        <end position="125"/>
    </location>
</feature>
<keyword evidence="3" id="KW-1185">Reference proteome</keyword>
<reference evidence="2 3" key="1">
    <citation type="submission" date="2020-08" db="EMBL/GenBank/DDBJ databases">
        <title>Functional genomics of gut bacteria from endangered species of beetles.</title>
        <authorList>
            <person name="Carlos-Shanley C."/>
        </authorList>
    </citation>
    <scope>NUCLEOTIDE SEQUENCE [LARGE SCALE GENOMIC DNA]</scope>
    <source>
        <strain evidence="2 3">S00070</strain>
    </source>
</reference>
<evidence type="ECO:0000256" key="1">
    <source>
        <dbReference type="SAM" id="Phobius"/>
    </source>
</evidence>